<dbReference type="PANTHER" id="PTHR24421">
    <property type="entry name" value="NITRATE/NITRITE SENSOR PROTEIN NARX-RELATED"/>
    <property type="match status" value="1"/>
</dbReference>
<dbReference type="Gene3D" id="3.30.450.40">
    <property type="match status" value="2"/>
</dbReference>
<keyword evidence="3" id="KW-0597">Phosphoprotein</keyword>
<dbReference type="GO" id="GO:0005524">
    <property type="term" value="F:ATP binding"/>
    <property type="evidence" value="ECO:0007669"/>
    <property type="project" value="UniProtKB-KW"/>
</dbReference>
<dbReference type="PROSITE" id="PS50113">
    <property type="entry name" value="PAC"/>
    <property type="match status" value="1"/>
</dbReference>
<evidence type="ECO:0000256" key="1">
    <source>
        <dbReference type="ARBA" id="ARBA00000085"/>
    </source>
</evidence>
<reference evidence="14" key="1">
    <citation type="journal article" date="2020" name="mSystems">
        <title>Genome- and Community-Level Interaction Insights into Carbon Utilization and Element Cycling Functions of Hydrothermarchaeota in Hydrothermal Sediment.</title>
        <authorList>
            <person name="Zhou Z."/>
            <person name="Liu Y."/>
            <person name="Xu W."/>
            <person name="Pan J."/>
            <person name="Luo Z.H."/>
            <person name="Li M."/>
        </authorList>
    </citation>
    <scope>NUCLEOTIDE SEQUENCE [LARGE SCALE GENOMIC DNA]</scope>
    <source>
        <strain evidence="14">HyVt-456</strain>
    </source>
</reference>
<keyword evidence="6" id="KW-0418">Kinase</keyword>
<comment type="caution">
    <text evidence="9">Lacks conserved residue(s) required for the propagation of feature annotation.</text>
</comment>
<dbReference type="GO" id="GO:0046983">
    <property type="term" value="F:protein dimerization activity"/>
    <property type="evidence" value="ECO:0007669"/>
    <property type="project" value="InterPro"/>
</dbReference>
<dbReference type="Pfam" id="PF07730">
    <property type="entry name" value="HisKA_3"/>
    <property type="match status" value="1"/>
</dbReference>
<dbReference type="AlphaFoldDB" id="A0A7V1PU74"/>
<dbReference type="PROSITE" id="PS50110">
    <property type="entry name" value="RESPONSE_REGULATORY"/>
    <property type="match status" value="1"/>
</dbReference>
<dbReference type="Proteomes" id="UP000886005">
    <property type="component" value="Unassembled WGS sequence"/>
</dbReference>
<dbReference type="InterPro" id="IPR000700">
    <property type="entry name" value="PAS-assoc_C"/>
</dbReference>
<dbReference type="EMBL" id="DRLD01000161">
    <property type="protein sequence ID" value="HED10185.1"/>
    <property type="molecule type" value="Genomic_DNA"/>
</dbReference>
<dbReference type="InterPro" id="IPR005467">
    <property type="entry name" value="His_kinase_dom"/>
</dbReference>
<dbReference type="PANTHER" id="PTHR24421:SF10">
    <property type="entry name" value="NITRATE_NITRITE SENSOR PROTEIN NARQ"/>
    <property type="match status" value="1"/>
</dbReference>
<dbReference type="SMART" id="SM00091">
    <property type="entry name" value="PAS"/>
    <property type="match status" value="2"/>
</dbReference>
<dbReference type="NCBIfam" id="TIGR00229">
    <property type="entry name" value="sensory_box"/>
    <property type="match status" value="1"/>
</dbReference>
<evidence type="ECO:0000256" key="2">
    <source>
        <dbReference type="ARBA" id="ARBA00012438"/>
    </source>
</evidence>
<evidence type="ECO:0000259" key="12">
    <source>
        <dbReference type="PROSITE" id="PS50112"/>
    </source>
</evidence>
<dbReference type="InterPro" id="IPR001789">
    <property type="entry name" value="Sig_transdc_resp-reg_receiver"/>
</dbReference>
<dbReference type="InterPro" id="IPR035965">
    <property type="entry name" value="PAS-like_dom_sf"/>
</dbReference>
<dbReference type="Gene3D" id="3.30.450.20">
    <property type="entry name" value="PAS domain"/>
    <property type="match status" value="2"/>
</dbReference>
<dbReference type="GO" id="GO:0000155">
    <property type="term" value="F:phosphorelay sensor kinase activity"/>
    <property type="evidence" value="ECO:0007669"/>
    <property type="project" value="InterPro"/>
</dbReference>
<evidence type="ECO:0000259" key="13">
    <source>
        <dbReference type="PROSITE" id="PS50113"/>
    </source>
</evidence>
<dbReference type="SUPFAM" id="SSF52172">
    <property type="entry name" value="CheY-like"/>
    <property type="match status" value="1"/>
</dbReference>
<dbReference type="EC" id="2.7.13.3" evidence="2"/>
<keyword evidence="4" id="KW-0808">Transferase</keyword>
<comment type="catalytic activity">
    <reaction evidence="1">
        <text>ATP + protein L-histidine = ADP + protein N-phospho-L-histidine.</text>
        <dbReference type="EC" id="2.7.13.3"/>
    </reaction>
</comment>
<keyword evidence="8" id="KW-0902">Two-component regulatory system</keyword>
<dbReference type="InterPro" id="IPR036890">
    <property type="entry name" value="HATPase_C_sf"/>
</dbReference>
<dbReference type="InterPro" id="IPR050482">
    <property type="entry name" value="Sensor_HK_TwoCompSys"/>
</dbReference>
<organism evidence="14">
    <name type="scientific">Caldithrix abyssi</name>
    <dbReference type="NCBI Taxonomy" id="187145"/>
    <lineage>
        <taxon>Bacteria</taxon>
        <taxon>Pseudomonadati</taxon>
        <taxon>Calditrichota</taxon>
        <taxon>Calditrichia</taxon>
        <taxon>Calditrichales</taxon>
        <taxon>Calditrichaceae</taxon>
        <taxon>Caldithrix</taxon>
    </lineage>
</organism>
<feature type="domain" description="PAC" evidence="13">
    <location>
        <begin position="759"/>
        <end position="810"/>
    </location>
</feature>
<dbReference type="PROSITE" id="PS50109">
    <property type="entry name" value="HIS_KIN"/>
    <property type="match status" value="1"/>
</dbReference>
<feature type="domain" description="PAS" evidence="12">
    <location>
        <begin position="686"/>
        <end position="756"/>
    </location>
</feature>
<feature type="domain" description="PAS" evidence="12">
    <location>
        <begin position="541"/>
        <end position="611"/>
    </location>
</feature>
<dbReference type="Gene3D" id="3.40.50.2300">
    <property type="match status" value="1"/>
</dbReference>
<name>A0A7V1PU74_CALAY</name>
<dbReference type="InterPro" id="IPR029016">
    <property type="entry name" value="GAF-like_dom_sf"/>
</dbReference>
<evidence type="ECO:0000256" key="9">
    <source>
        <dbReference type="PROSITE-ProRule" id="PRU00169"/>
    </source>
</evidence>
<dbReference type="SUPFAM" id="SSF55785">
    <property type="entry name" value="PYP-like sensor domain (PAS domain)"/>
    <property type="match status" value="2"/>
</dbReference>
<dbReference type="Gene3D" id="1.20.5.1930">
    <property type="match status" value="1"/>
</dbReference>
<evidence type="ECO:0000256" key="3">
    <source>
        <dbReference type="ARBA" id="ARBA00022553"/>
    </source>
</evidence>
<comment type="caution">
    <text evidence="14">The sequence shown here is derived from an EMBL/GenBank/DDBJ whole genome shotgun (WGS) entry which is preliminary data.</text>
</comment>
<dbReference type="InterPro" id="IPR003018">
    <property type="entry name" value="GAF"/>
</dbReference>
<dbReference type="Pfam" id="PF02518">
    <property type="entry name" value="HATPase_c"/>
    <property type="match status" value="1"/>
</dbReference>
<evidence type="ECO:0000256" key="8">
    <source>
        <dbReference type="ARBA" id="ARBA00023012"/>
    </source>
</evidence>
<evidence type="ECO:0000256" key="4">
    <source>
        <dbReference type="ARBA" id="ARBA00022679"/>
    </source>
</evidence>
<evidence type="ECO:0000313" key="14">
    <source>
        <dbReference type="EMBL" id="HED10185.1"/>
    </source>
</evidence>
<dbReference type="InterPro" id="IPR011006">
    <property type="entry name" value="CheY-like_superfamily"/>
</dbReference>
<evidence type="ECO:0000256" key="5">
    <source>
        <dbReference type="ARBA" id="ARBA00022741"/>
    </source>
</evidence>
<accession>A0A7V1PU74</accession>
<evidence type="ECO:0000256" key="7">
    <source>
        <dbReference type="ARBA" id="ARBA00022840"/>
    </source>
</evidence>
<evidence type="ECO:0000256" key="6">
    <source>
        <dbReference type="ARBA" id="ARBA00022777"/>
    </source>
</evidence>
<keyword evidence="5" id="KW-0547">Nucleotide-binding</keyword>
<evidence type="ECO:0000259" key="10">
    <source>
        <dbReference type="PROSITE" id="PS50109"/>
    </source>
</evidence>
<evidence type="ECO:0000259" key="11">
    <source>
        <dbReference type="PROSITE" id="PS50110"/>
    </source>
</evidence>
<feature type="domain" description="Histidine kinase" evidence="10">
    <location>
        <begin position="822"/>
        <end position="1012"/>
    </location>
</feature>
<proteinExistence type="predicted"/>
<keyword evidence="7" id="KW-0067">ATP-binding</keyword>
<dbReference type="CDD" id="cd00130">
    <property type="entry name" value="PAS"/>
    <property type="match status" value="1"/>
</dbReference>
<protein>
    <recommendedName>
        <fullName evidence="2">histidine kinase</fullName>
        <ecNumber evidence="2">2.7.13.3</ecNumber>
    </recommendedName>
</protein>
<dbReference type="Gene3D" id="3.30.565.10">
    <property type="entry name" value="Histidine kinase-like ATPase, C-terminal domain"/>
    <property type="match status" value="1"/>
</dbReference>
<dbReference type="Pfam" id="PF01590">
    <property type="entry name" value="GAF"/>
    <property type="match status" value="1"/>
</dbReference>
<dbReference type="SUPFAM" id="SSF55874">
    <property type="entry name" value="ATPase domain of HSP90 chaperone/DNA topoisomerase II/histidine kinase"/>
    <property type="match status" value="1"/>
</dbReference>
<gene>
    <name evidence="14" type="ORF">ENJ10_05825</name>
</gene>
<dbReference type="GO" id="GO:0016020">
    <property type="term" value="C:membrane"/>
    <property type="evidence" value="ECO:0007669"/>
    <property type="project" value="InterPro"/>
</dbReference>
<dbReference type="InterPro" id="IPR011712">
    <property type="entry name" value="Sig_transdc_His_kin_sub3_dim/P"/>
</dbReference>
<dbReference type="SUPFAM" id="SSF55781">
    <property type="entry name" value="GAF domain-like"/>
    <property type="match status" value="2"/>
</dbReference>
<dbReference type="SMART" id="SM00387">
    <property type="entry name" value="HATPase_c"/>
    <property type="match status" value="1"/>
</dbReference>
<dbReference type="InterPro" id="IPR000014">
    <property type="entry name" value="PAS"/>
</dbReference>
<feature type="domain" description="Response regulatory" evidence="11">
    <location>
        <begin position="11"/>
        <end position="125"/>
    </location>
</feature>
<dbReference type="InterPro" id="IPR003594">
    <property type="entry name" value="HATPase_dom"/>
</dbReference>
<sequence>MTSNEEMYKMSVLIVDDDTQWILQLKRQLKEEKIGLTYCSSLSGAVELLKQHRFSAAVICFDLPGLQEHLPGISFTNICPTLLDIIATGRKAETDYPFSPDSEHSDYLQKPLKPQSLVSRLSQLLHEPCPDCHRALLKETVLRKKMETRLRKKIDELQFIDNINKAYLNERSLSEILDMFSTAFRKLSGKGNLSLYTYDPESGRLIREYFSLRYSARRKVEKLLQVTIKESAPVIKPGSVLKSILSSQQSYFTTAPDKIVEIFNEFIEDVSQKKIIYSFLKMLRVKLCGLIPLVADGKVIGIVVFIKPDTILNKDEQQRLERLANHIALALARIKKDNLLKQQKEDLNFLNDMNLALNRGDDLDQIQHLCQQQLKELFDCSGSQLYMFDASSNRLKLKNINLSQTVIAGIEKLCGITLKEIYISLSDETLYGQIFSSARVHVHTEIKTIHRLIEEFIPSIAEPDTPRYRFLQSIIPQITEMIPIKTTVNFPLIFKGIKIGLFDVHRSYPFSEKEIDRLKIIVQSITTVLKKKTDEVAFQKSERERKALINAIPDLIFLVDYRGRFLSYHGNGVTKLYVEPDQFIGKTITEIMPEDVAVQAMDCINKTIRNGENNHFEYALSMNGTTLYFWAQMVKVPENKVLILTRDITPYKTMEIELRHAHRNLESRIEERTASLKKAMDSLSESREKYYSLFSDAHDMINILDTEGIIRDANVSELETLGYAREEYIGHCYLDIIHPDFRSRTRDYLESVSYNHNKELFETCLLTKSGNDIYVEVIITPQYKNGKIYSLRTISRDITARQKAEQRAVKISEDEQRRLGRELHDDIGQDITGIALLTKALEKKVRPGEEEFKKDLQNIINISNRTRKKLRGLAQGLYPAKLEIGGLETALREMAENTEFMHNTACNLLCDPDLGIRKPDEIHIYRIVQEAVSNAVKHSRAGNIKIICRNGQDNVSFSVEDDGIGLGANSHNGEGLGFFIMKNRAKIINAILKINNGKPKGTVIQLHVRKEGNYHDS</sequence>
<dbReference type="PROSITE" id="PS50112">
    <property type="entry name" value="PAS"/>
    <property type="match status" value="2"/>
</dbReference>
<dbReference type="CDD" id="cd16917">
    <property type="entry name" value="HATPase_UhpB-NarQ-NarX-like"/>
    <property type="match status" value="1"/>
</dbReference>
<dbReference type="Pfam" id="PF13426">
    <property type="entry name" value="PAS_9"/>
    <property type="match status" value="2"/>
</dbReference>